<dbReference type="GO" id="GO:0016020">
    <property type="term" value="C:membrane"/>
    <property type="evidence" value="ECO:0007669"/>
    <property type="project" value="InterPro"/>
</dbReference>
<feature type="domain" description="CzcB-like alpha-helical hairpin" evidence="3">
    <location>
        <begin position="123"/>
        <end position="180"/>
    </location>
</feature>
<comment type="similarity">
    <text evidence="1">Belongs to the membrane fusion protein (MFP) (TC 8.A.1) family.</text>
</comment>
<dbReference type="SUPFAM" id="SSF111369">
    <property type="entry name" value="HlyD-like secretion proteins"/>
    <property type="match status" value="1"/>
</dbReference>
<dbReference type="Gene3D" id="2.40.30.170">
    <property type="match status" value="1"/>
</dbReference>
<evidence type="ECO:0000313" key="5">
    <source>
        <dbReference type="EMBL" id="AXY78641.1"/>
    </source>
</evidence>
<dbReference type="Pfam" id="PF25893">
    <property type="entry name" value="HH_CzcB"/>
    <property type="match status" value="1"/>
</dbReference>
<dbReference type="NCBIfam" id="TIGR01730">
    <property type="entry name" value="RND_mfp"/>
    <property type="match status" value="1"/>
</dbReference>
<gene>
    <name evidence="5" type="ORF">D3H65_14045</name>
</gene>
<evidence type="ECO:0000259" key="4">
    <source>
        <dbReference type="Pfam" id="PF25954"/>
    </source>
</evidence>
<dbReference type="GO" id="GO:0060003">
    <property type="term" value="P:copper ion export"/>
    <property type="evidence" value="ECO:0007669"/>
    <property type="project" value="TreeGrafter"/>
</dbReference>
<evidence type="ECO:0000256" key="1">
    <source>
        <dbReference type="ARBA" id="ARBA00009477"/>
    </source>
</evidence>
<name>A0A3B7N9Z8_9BACT</name>
<organism evidence="5 6">
    <name type="scientific">Paraflavitalea soli</name>
    <dbReference type="NCBI Taxonomy" id="2315862"/>
    <lineage>
        <taxon>Bacteria</taxon>
        <taxon>Pseudomonadati</taxon>
        <taxon>Bacteroidota</taxon>
        <taxon>Chitinophagia</taxon>
        <taxon>Chitinophagales</taxon>
        <taxon>Chitinophagaceae</taxon>
        <taxon>Paraflavitalea</taxon>
    </lineage>
</organism>
<accession>A0A3B7N9Z8</accession>
<sequence>MHKIITALVFISLFTQCKDEPAAATAAAPGARTGIDSLKVQDDVVTLTTVQAANAGIATGTPSKREMHTALQVSGVVDVPPQNIVSISVPLGGYVKRTTLLPGSRINKGAILATLEDQQYIQLQQDYLTAKSRLQYAEADFNRQQGLNETKAVSDKVYQQARSEFESQKILLRSLGEKLRLIGINPESLNENNISRSIYLYAPISGYVSKVNVNTGKYVSPTDVLFELISPDDLHLSLTVFENNAVNLSIGQKVTCYTNSHPEVKYQATVRLITPAVNEERAAEVHCHLDEHVKGLMPGMFMNASIELNNAQVMAVPEEAVVKWNSQYYVFSAEGSNRYKLFPVETGVSAAGFTEIRSTLPADRAVVVKNAYTLLMKMKNSAEE</sequence>
<protein>
    <submittedName>
        <fullName evidence="5">Efflux RND transporter periplasmic adaptor subunit</fullName>
    </submittedName>
</protein>
<keyword evidence="6" id="KW-1185">Reference proteome</keyword>
<evidence type="ECO:0000313" key="6">
    <source>
        <dbReference type="Proteomes" id="UP000263900"/>
    </source>
</evidence>
<feature type="domain" description="CusB-like beta-barrel" evidence="4">
    <location>
        <begin position="237"/>
        <end position="307"/>
    </location>
</feature>
<dbReference type="Proteomes" id="UP000263900">
    <property type="component" value="Chromosome"/>
</dbReference>
<dbReference type="Gene3D" id="2.40.420.20">
    <property type="match status" value="1"/>
</dbReference>
<dbReference type="PANTHER" id="PTHR30097:SF4">
    <property type="entry name" value="SLR6042 PROTEIN"/>
    <property type="match status" value="1"/>
</dbReference>
<dbReference type="OrthoDB" id="9814657at2"/>
<reference evidence="5 6" key="1">
    <citation type="submission" date="2018-09" db="EMBL/GenBank/DDBJ databases">
        <title>Genome sequencing of strain 6GH32-13.</title>
        <authorList>
            <person name="Weon H.-Y."/>
            <person name="Heo J."/>
            <person name="Kwon S.-W."/>
        </authorList>
    </citation>
    <scope>NUCLEOTIDE SEQUENCE [LARGE SCALE GENOMIC DNA]</scope>
    <source>
        <strain evidence="5 6">5GH32-13</strain>
    </source>
</reference>
<proteinExistence type="inferred from homology"/>
<dbReference type="Gene3D" id="1.10.287.470">
    <property type="entry name" value="Helix hairpin bin"/>
    <property type="match status" value="1"/>
</dbReference>
<dbReference type="InterPro" id="IPR051909">
    <property type="entry name" value="MFP_Cation_Efflux"/>
</dbReference>
<dbReference type="EMBL" id="CP032157">
    <property type="protein sequence ID" value="AXY78641.1"/>
    <property type="molecule type" value="Genomic_DNA"/>
</dbReference>
<dbReference type="InterPro" id="IPR058648">
    <property type="entry name" value="HH_CzcB-like"/>
</dbReference>
<evidence type="ECO:0000259" key="3">
    <source>
        <dbReference type="Pfam" id="PF25893"/>
    </source>
</evidence>
<dbReference type="AlphaFoldDB" id="A0A3B7N9Z8"/>
<dbReference type="GO" id="GO:0015679">
    <property type="term" value="P:plasma membrane copper ion transport"/>
    <property type="evidence" value="ECO:0007669"/>
    <property type="project" value="TreeGrafter"/>
</dbReference>
<dbReference type="Gene3D" id="2.40.50.100">
    <property type="match status" value="1"/>
</dbReference>
<dbReference type="InterPro" id="IPR006143">
    <property type="entry name" value="RND_pump_MFP"/>
</dbReference>
<dbReference type="GO" id="GO:0030313">
    <property type="term" value="C:cell envelope"/>
    <property type="evidence" value="ECO:0007669"/>
    <property type="project" value="TreeGrafter"/>
</dbReference>
<dbReference type="GO" id="GO:0022857">
    <property type="term" value="F:transmembrane transporter activity"/>
    <property type="evidence" value="ECO:0007669"/>
    <property type="project" value="InterPro"/>
</dbReference>
<keyword evidence="2" id="KW-0813">Transport</keyword>
<dbReference type="Pfam" id="PF25954">
    <property type="entry name" value="Beta-barrel_RND_2"/>
    <property type="match status" value="1"/>
</dbReference>
<evidence type="ECO:0000256" key="2">
    <source>
        <dbReference type="ARBA" id="ARBA00022448"/>
    </source>
</evidence>
<dbReference type="PANTHER" id="PTHR30097">
    <property type="entry name" value="CATION EFFLUX SYSTEM PROTEIN CUSB"/>
    <property type="match status" value="1"/>
</dbReference>
<dbReference type="InterPro" id="IPR058792">
    <property type="entry name" value="Beta-barrel_RND_2"/>
</dbReference>
<dbReference type="KEGG" id="pseg:D3H65_14045"/>